<evidence type="ECO:0000259" key="8">
    <source>
        <dbReference type="Pfam" id="PF01425"/>
    </source>
</evidence>
<feature type="binding site" evidence="6">
    <location>
        <position position="227"/>
    </location>
    <ligand>
        <name>substrate</name>
    </ligand>
</feature>
<comment type="catalytic activity">
    <reaction evidence="1">
        <text>a monocarboxylic acid amide + H2O = a monocarboxylate + NH4(+)</text>
        <dbReference type="Rhea" id="RHEA:12020"/>
        <dbReference type="ChEBI" id="CHEBI:15377"/>
        <dbReference type="ChEBI" id="CHEBI:28938"/>
        <dbReference type="ChEBI" id="CHEBI:35757"/>
        <dbReference type="ChEBI" id="CHEBI:83628"/>
        <dbReference type="EC" id="3.5.1.4"/>
    </reaction>
</comment>
<dbReference type="Proteomes" id="UP000019487">
    <property type="component" value="Unassembled WGS sequence"/>
</dbReference>
<dbReference type="HOGENOM" id="CLU_009600_9_2_1"/>
<keyword evidence="10" id="KW-1185">Reference proteome</keyword>
<feature type="compositionally biased region" description="Basic and acidic residues" evidence="7">
    <location>
        <begin position="536"/>
        <end position="551"/>
    </location>
</feature>
<evidence type="ECO:0000313" key="10">
    <source>
        <dbReference type="Proteomes" id="UP000019487"/>
    </source>
</evidence>
<protein>
    <recommendedName>
        <fullName evidence="3">amidase</fullName>
        <ecNumber evidence="3">3.5.1.4</ecNumber>
    </recommendedName>
</protein>
<dbReference type="AlphaFoldDB" id="W9C1E7"/>
<evidence type="ECO:0000256" key="1">
    <source>
        <dbReference type="ARBA" id="ARBA00001311"/>
    </source>
</evidence>
<dbReference type="PANTHER" id="PTHR46072:SF4">
    <property type="entry name" value="AMIDASE C550.07-RELATED"/>
    <property type="match status" value="1"/>
</dbReference>
<dbReference type="STRING" id="1432307.W9C1E7"/>
<feature type="binding site" evidence="6">
    <location>
        <begin position="274"/>
        <end position="277"/>
    </location>
    <ligand>
        <name>substrate</name>
    </ligand>
</feature>
<feature type="binding site" evidence="6">
    <location>
        <position position="253"/>
    </location>
    <ligand>
        <name>substrate</name>
    </ligand>
</feature>
<dbReference type="SUPFAM" id="SSF75304">
    <property type="entry name" value="Amidase signature (AS) enzymes"/>
    <property type="match status" value="1"/>
</dbReference>
<dbReference type="GO" id="GO:0004040">
    <property type="term" value="F:amidase activity"/>
    <property type="evidence" value="ECO:0007669"/>
    <property type="project" value="UniProtKB-EC"/>
</dbReference>
<dbReference type="InterPro" id="IPR036928">
    <property type="entry name" value="AS_sf"/>
</dbReference>
<keyword evidence="4" id="KW-0378">Hydrolase</keyword>
<evidence type="ECO:0000256" key="7">
    <source>
        <dbReference type="SAM" id="MobiDB-lite"/>
    </source>
</evidence>
<dbReference type="PANTHER" id="PTHR46072">
    <property type="entry name" value="AMIDASE-RELATED-RELATED"/>
    <property type="match status" value="1"/>
</dbReference>
<dbReference type="OrthoDB" id="6428749at2759"/>
<dbReference type="InterPro" id="IPR023631">
    <property type="entry name" value="Amidase_dom"/>
</dbReference>
<organism evidence="9 10">
    <name type="scientific">Sclerotinia borealis (strain F-4128)</name>
    <dbReference type="NCBI Taxonomy" id="1432307"/>
    <lineage>
        <taxon>Eukaryota</taxon>
        <taxon>Fungi</taxon>
        <taxon>Dikarya</taxon>
        <taxon>Ascomycota</taxon>
        <taxon>Pezizomycotina</taxon>
        <taxon>Leotiomycetes</taxon>
        <taxon>Helotiales</taxon>
        <taxon>Sclerotiniaceae</taxon>
        <taxon>Sclerotinia</taxon>
    </lineage>
</organism>
<evidence type="ECO:0000256" key="3">
    <source>
        <dbReference type="ARBA" id="ARBA00012922"/>
    </source>
</evidence>
<dbReference type="Gene3D" id="3.90.1300.10">
    <property type="entry name" value="Amidase signature (AS) domain"/>
    <property type="match status" value="1"/>
</dbReference>
<name>W9C1E7_SCLBF</name>
<comment type="similarity">
    <text evidence="2">Belongs to the amidase family.</text>
</comment>
<feature type="compositionally biased region" description="Polar residues" evidence="7">
    <location>
        <begin position="12"/>
        <end position="21"/>
    </location>
</feature>
<evidence type="ECO:0000256" key="6">
    <source>
        <dbReference type="PIRSR" id="PIRSR001221-2"/>
    </source>
</evidence>
<proteinExistence type="inferred from homology"/>
<comment type="caution">
    <text evidence="9">The sequence shown here is derived from an EMBL/GenBank/DDBJ whole genome shotgun (WGS) entry which is preliminary data.</text>
</comment>
<feature type="active site" description="Charge relay system" evidence="5">
    <location>
        <position position="175"/>
    </location>
</feature>
<feature type="active site" description="Acyl-ester intermediate" evidence="5">
    <location>
        <position position="277"/>
    </location>
</feature>
<evidence type="ECO:0000256" key="4">
    <source>
        <dbReference type="ARBA" id="ARBA00022801"/>
    </source>
</evidence>
<dbReference type="EC" id="3.5.1.4" evidence="3"/>
<accession>W9C1E7</accession>
<dbReference type="InterPro" id="IPR020556">
    <property type="entry name" value="Amidase_CS"/>
</dbReference>
<gene>
    <name evidence="9" type="ORF">SBOR_8985</name>
</gene>
<dbReference type="Pfam" id="PF01425">
    <property type="entry name" value="Amidase"/>
    <property type="match status" value="1"/>
</dbReference>
<dbReference type="PIRSF" id="PIRSF001221">
    <property type="entry name" value="Amidase_fungi"/>
    <property type="match status" value="1"/>
</dbReference>
<evidence type="ECO:0000313" key="9">
    <source>
        <dbReference type="EMBL" id="ESZ90627.1"/>
    </source>
</evidence>
<dbReference type="PROSITE" id="PS00571">
    <property type="entry name" value="AMIDASES"/>
    <property type="match status" value="1"/>
</dbReference>
<feature type="active site" description="Charge relay system" evidence="5">
    <location>
        <position position="253"/>
    </location>
</feature>
<feature type="region of interest" description="Disordered" evidence="7">
    <location>
        <begin position="527"/>
        <end position="567"/>
    </location>
</feature>
<feature type="domain" description="Amidase" evidence="8">
    <location>
        <begin position="119"/>
        <end position="512"/>
    </location>
</feature>
<reference evidence="9 10" key="1">
    <citation type="journal article" date="2014" name="Genome Announc.">
        <title>Draft genome sequence of Sclerotinia borealis, a psychrophilic plant pathogenic fungus.</title>
        <authorList>
            <person name="Mardanov A.V."/>
            <person name="Beletsky A.V."/>
            <person name="Kadnikov V.V."/>
            <person name="Ignatov A.N."/>
            <person name="Ravin N.V."/>
        </authorList>
    </citation>
    <scope>NUCLEOTIDE SEQUENCE [LARGE SCALE GENOMIC DNA]</scope>
    <source>
        <strain evidence="10">F-4157</strain>
    </source>
</reference>
<feature type="region of interest" description="Disordered" evidence="7">
    <location>
        <begin position="10"/>
        <end position="29"/>
    </location>
</feature>
<dbReference type="EMBL" id="AYSA01000594">
    <property type="protein sequence ID" value="ESZ90627.1"/>
    <property type="molecule type" value="Genomic_DNA"/>
</dbReference>
<evidence type="ECO:0000256" key="2">
    <source>
        <dbReference type="ARBA" id="ARBA00009199"/>
    </source>
</evidence>
<evidence type="ECO:0000256" key="5">
    <source>
        <dbReference type="PIRSR" id="PIRSR001221-1"/>
    </source>
</evidence>
<sequence>MAPFIAELQHGQAASMQNETPSTKEHFVSSLSTTNTLPTSISSTTQPPTWQSIAAHRRYQITSSIPSEWLLSPHLLQSKRPVDLVKTCGLLSEREIGIVYSTAVDLLEKIRAREYTAVEVTTAFCMASAVAQQGTNCLAWTMYPSALSLAAELDAHMEKTGKPIGPLHGLPISVKEHIYLQNTPSTSGFVAWADNFCTDAAQEGICIKVLREQGAIFHVKTTNPQSLLSLETDSNLYGATTNPLNTTLSPGGSSGGESALIAMHGSILGIGTDIGGSVRVPALNCGLYALKPSVARLPHSGLNGAHEGMESIVGVVGPIATCVADVELFCRTLLDAEPWIREVGLLPIPWGVRESLSLSTSVSYGNDNGNGSDRKLRIGMIYTDGVHHPHPPITRILHQTTLKLQNAGHEIVPFPTHLHRQLIPIIDALYLLDGGTEYTNILSQTSEPATPLLSWLLHKESTQDRTIAQQWTLHRERNRLQDAYATLMREVGVDCLVGPGGVSVASKRGEARYWGWGGGGGDYWGGADAGEGEGEGEVRRTEMEGLWRDDEGKGDEEDSGPRKYEGGSVGLQIVGRRLQEEKLLDMVKIIEGVLKG</sequence>